<evidence type="ECO:0000313" key="3">
    <source>
        <dbReference type="EMBL" id="CAH1784082.1"/>
    </source>
</evidence>
<dbReference type="InterPro" id="IPR038586">
    <property type="entry name" value="Tctex-1-like_sf"/>
</dbReference>
<comment type="caution">
    <text evidence="3">The sequence shown here is derived from an EMBL/GenBank/DDBJ whole genome shotgun (WGS) entry which is preliminary data.</text>
</comment>
<dbReference type="OrthoDB" id="10260741at2759"/>
<protein>
    <submittedName>
        <fullName evidence="3">Uncharacterized protein</fullName>
    </submittedName>
</protein>
<dbReference type="Pfam" id="PF03645">
    <property type="entry name" value="Tctex-1"/>
    <property type="match status" value="1"/>
</dbReference>
<dbReference type="Proteomes" id="UP000749559">
    <property type="component" value="Unassembled WGS sequence"/>
</dbReference>
<dbReference type="GO" id="GO:0045505">
    <property type="term" value="F:dynein intermediate chain binding"/>
    <property type="evidence" value="ECO:0007669"/>
    <property type="project" value="TreeGrafter"/>
</dbReference>
<dbReference type="PANTHER" id="PTHR21255">
    <property type="entry name" value="T-COMPLEX-ASSOCIATED-TESTIS-EXPRESSED 1/ DYNEIN LIGHT CHAIN"/>
    <property type="match status" value="1"/>
</dbReference>
<dbReference type="GO" id="GO:0005737">
    <property type="term" value="C:cytoplasm"/>
    <property type="evidence" value="ECO:0007669"/>
    <property type="project" value="TreeGrafter"/>
</dbReference>
<reference evidence="3" key="1">
    <citation type="submission" date="2022-03" db="EMBL/GenBank/DDBJ databases">
        <authorList>
            <person name="Martin C."/>
        </authorList>
    </citation>
    <scope>NUCLEOTIDE SEQUENCE</scope>
</reference>
<evidence type="ECO:0000256" key="2">
    <source>
        <dbReference type="SAM" id="MobiDB-lite"/>
    </source>
</evidence>
<accession>A0A8J1T6M0</accession>
<gene>
    <name evidence="3" type="ORF">OFUS_LOCUS10335</name>
</gene>
<dbReference type="Gene3D" id="3.30.1140.40">
    <property type="entry name" value="Tctex-1"/>
    <property type="match status" value="1"/>
</dbReference>
<evidence type="ECO:0000313" key="4">
    <source>
        <dbReference type="Proteomes" id="UP000749559"/>
    </source>
</evidence>
<dbReference type="GO" id="GO:0007018">
    <property type="term" value="P:microtubule-based movement"/>
    <property type="evidence" value="ECO:0007669"/>
    <property type="project" value="TreeGrafter"/>
</dbReference>
<proteinExistence type="inferred from homology"/>
<dbReference type="AlphaFoldDB" id="A0A8J1T6M0"/>
<sequence length="237" mass="26911">MSHKPNGTNEKIPALQSRRHSMNPLPNKGKQGLVTRREMTLPPIQPGHMAASGGRRTSTYGHNMGRRGSRMPKKQEPKVEEPKPYAPSLIGILASKRFAKRIGAKFAQRRAERAAALAARKKEPTYRLEPKENFDFKATKEVVDAILQERLATYKYTPKLAVIMSRVLTEEVRNEVKKLGFDRYKIIVHVTIGENKAQDMRITSRCVWDPSVDTFVTSNFQNSEVFCTTTVYAVYFS</sequence>
<name>A0A8J1T6M0_OWEFU</name>
<comment type="similarity">
    <text evidence="1">Belongs to the dynein light chain Tctex-type family.</text>
</comment>
<dbReference type="InterPro" id="IPR005334">
    <property type="entry name" value="Tctex-1-like"/>
</dbReference>
<dbReference type="PANTHER" id="PTHR21255:SF65">
    <property type="entry name" value="TCTEX1 DOMAIN-CONTAINING PROTEIN 2"/>
    <property type="match status" value="1"/>
</dbReference>
<feature type="compositionally biased region" description="Basic and acidic residues" evidence="2">
    <location>
        <begin position="73"/>
        <end position="83"/>
    </location>
</feature>
<dbReference type="EMBL" id="CAIIXF020000005">
    <property type="protein sequence ID" value="CAH1784082.1"/>
    <property type="molecule type" value="Genomic_DNA"/>
</dbReference>
<dbReference type="GO" id="GO:0005868">
    <property type="term" value="C:cytoplasmic dynein complex"/>
    <property type="evidence" value="ECO:0007669"/>
    <property type="project" value="TreeGrafter"/>
</dbReference>
<dbReference type="CDD" id="cd21451">
    <property type="entry name" value="DLC-like_TCTEX1D"/>
    <property type="match status" value="1"/>
</dbReference>
<evidence type="ECO:0000256" key="1">
    <source>
        <dbReference type="ARBA" id="ARBA00005361"/>
    </source>
</evidence>
<organism evidence="3 4">
    <name type="scientific">Owenia fusiformis</name>
    <name type="common">Polychaete worm</name>
    <dbReference type="NCBI Taxonomy" id="6347"/>
    <lineage>
        <taxon>Eukaryota</taxon>
        <taxon>Metazoa</taxon>
        <taxon>Spiralia</taxon>
        <taxon>Lophotrochozoa</taxon>
        <taxon>Annelida</taxon>
        <taxon>Polychaeta</taxon>
        <taxon>Sedentaria</taxon>
        <taxon>Canalipalpata</taxon>
        <taxon>Sabellida</taxon>
        <taxon>Oweniida</taxon>
        <taxon>Oweniidae</taxon>
        <taxon>Owenia</taxon>
    </lineage>
</organism>
<keyword evidence="4" id="KW-1185">Reference proteome</keyword>
<feature type="region of interest" description="Disordered" evidence="2">
    <location>
        <begin position="1"/>
        <end position="83"/>
    </location>
</feature>